<dbReference type="PROSITE" id="PS51257">
    <property type="entry name" value="PROKAR_LIPOPROTEIN"/>
    <property type="match status" value="1"/>
</dbReference>
<dbReference type="PANTHER" id="PTHR46825:SF11">
    <property type="entry name" value="PENICILLIN-BINDING PROTEIN 4"/>
    <property type="match status" value="1"/>
</dbReference>
<dbReference type="InterPro" id="IPR050491">
    <property type="entry name" value="AmpC-like"/>
</dbReference>
<dbReference type="Pfam" id="PF00144">
    <property type="entry name" value="Beta-lactamase"/>
    <property type="match status" value="1"/>
</dbReference>
<name>A0ABP8MRM0_9BACT</name>
<keyword evidence="4" id="KW-0378">Hydrolase</keyword>
<dbReference type="GO" id="GO:0016787">
    <property type="term" value="F:hydrolase activity"/>
    <property type="evidence" value="ECO:0007669"/>
    <property type="project" value="UniProtKB-KW"/>
</dbReference>
<comment type="subcellular location">
    <subcellularLocation>
        <location evidence="1">Membrane</location>
    </subcellularLocation>
</comment>
<dbReference type="Gene3D" id="3.40.710.10">
    <property type="entry name" value="DD-peptidase/beta-lactamase superfamily"/>
    <property type="match status" value="1"/>
</dbReference>
<dbReference type="SUPFAM" id="SSF56601">
    <property type="entry name" value="beta-lactamase/transpeptidase-like"/>
    <property type="match status" value="1"/>
</dbReference>
<evidence type="ECO:0000256" key="2">
    <source>
        <dbReference type="ARBA" id="ARBA00023136"/>
    </source>
</evidence>
<accession>A0ABP8MRM0</accession>
<dbReference type="PANTHER" id="PTHR46825">
    <property type="entry name" value="D-ALANYL-D-ALANINE-CARBOXYPEPTIDASE/ENDOPEPTIDASE AMPH"/>
    <property type="match status" value="1"/>
</dbReference>
<evidence type="ECO:0000256" key="1">
    <source>
        <dbReference type="ARBA" id="ARBA00004370"/>
    </source>
</evidence>
<feature type="domain" description="Beta-lactamase-related" evidence="3">
    <location>
        <begin position="77"/>
        <end position="370"/>
    </location>
</feature>
<evidence type="ECO:0000313" key="5">
    <source>
        <dbReference type="Proteomes" id="UP001501410"/>
    </source>
</evidence>
<organism evidence="4 5">
    <name type="scientific">Rurimicrobium arvi</name>
    <dbReference type="NCBI Taxonomy" id="2049916"/>
    <lineage>
        <taxon>Bacteria</taxon>
        <taxon>Pseudomonadati</taxon>
        <taxon>Bacteroidota</taxon>
        <taxon>Chitinophagia</taxon>
        <taxon>Chitinophagales</taxon>
        <taxon>Chitinophagaceae</taxon>
        <taxon>Rurimicrobium</taxon>
    </lineage>
</organism>
<keyword evidence="2" id="KW-0472">Membrane</keyword>
<dbReference type="InterPro" id="IPR001466">
    <property type="entry name" value="Beta-lactam-related"/>
</dbReference>
<sequence length="398" mass="45911">MIILKRTVFLSVVLSIVIIACQSGREKVNARPSLGLPPIEMGAIQLSYSDTNSPEWKVIARRLDSFYRIQERAGFNGSVLVGYQGKILYEKYIGYSNKRENIPLSSDNAVQLASTSKTFTGAAILYLHQNKYLDIDHPVAQYIKDFPYPDITVRMLLNHRSGLPDYGHFVPLYRKSKDFISNDEVLRIMAQHKPHQEFKTNTRFKYCNTNYLILASIIEEVTEMSFDAFMQQYIFKPLGMTHTFVYTADKQLPSSATISYQGGYVPFPLDFRDGVYGDKNIYSTVEDMYRWDQSFYSNKFLSNETLELAYGPCSFERPGIKNYGLGWRMLCYPDGYKIIYHNGWWHGNNTCFYRFIKDNFTIIVLGNKHSNAIYRQPPVVYNLIKNTEAVGQFDDGAE</sequence>
<comment type="caution">
    <text evidence="4">The sequence shown here is derived from an EMBL/GenBank/DDBJ whole genome shotgun (WGS) entry which is preliminary data.</text>
</comment>
<proteinExistence type="predicted"/>
<dbReference type="InterPro" id="IPR012338">
    <property type="entry name" value="Beta-lactam/transpept-like"/>
</dbReference>
<reference evidence="5" key="1">
    <citation type="journal article" date="2019" name="Int. J. Syst. Evol. Microbiol.">
        <title>The Global Catalogue of Microorganisms (GCM) 10K type strain sequencing project: providing services to taxonomists for standard genome sequencing and annotation.</title>
        <authorList>
            <consortium name="The Broad Institute Genomics Platform"/>
            <consortium name="The Broad Institute Genome Sequencing Center for Infectious Disease"/>
            <person name="Wu L."/>
            <person name="Ma J."/>
        </authorList>
    </citation>
    <scope>NUCLEOTIDE SEQUENCE [LARGE SCALE GENOMIC DNA]</scope>
    <source>
        <strain evidence="5">JCM 31921</strain>
    </source>
</reference>
<protein>
    <submittedName>
        <fullName evidence="4">Serine hydrolase domain-containing protein</fullName>
    </submittedName>
</protein>
<evidence type="ECO:0000313" key="4">
    <source>
        <dbReference type="EMBL" id="GAA4453157.1"/>
    </source>
</evidence>
<keyword evidence="5" id="KW-1185">Reference proteome</keyword>
<dbReference type="EMBL" id="BAABEZ010000022">
    <property type="protein sequence ID" value="GAA4453157.1"/>
    <property type="molecule type" value="Genomic_DNA"/>
</dbReference>
<evidence type="ECO:0000259" key="3">
    <source>
        <dbReference type="Pfam" id="PF00144"/>
    </source>
</evidence>
<gene>
    <name evidence="4" type="ORF">GCM10023092_13020</name>
</gene>
<dbReference type="Proteomes" id="UP001501410">
    <property type="component" value="Unassembled WGS sequence"/>
</dbReference>